<dbReference type="AlphaFoldDB" id="A0A0D8R9D8"/>
<comment type="caution">
    <text evidence="4">The sequence shown here is derived from an EMBL/GenBank/DDBJ whole genome shotgun (WGS) entry which is preliminary data.</text>
</comment>
<accession>A0A0D8R9D8</accession>
<gene>
    <name evidence="5" type="ORF">C0W27_10145</name>
    <name evidence="4" type="ORF">C0W41_07670</name>
</gene>
<proteinExistence type="predicted"/>
<dbReference type="RefSeq" id="WP_045082097.1">
    <property type="nucleotide sequence ID" value="NZ_JZSN01000002.1"/>
</dbReference>
<dbReference type="Proteomes" id="UP000240989">
    <property type="component" value="Unassembled WGS sequence"/>
</dbReference>
<dbReference type="Pfam" id="PF13505">
    <property type="entry name" value="OMP_b-brl"/>
    <property type="match status" value="1"/>
</dbReference>
<protein>
    <submittedName>
        <fullName evidence="4">Porin family protein</fullName>
    </submittedName>
</protein>
<evidence type="ECO:0000259" key="3">
    <source>
        <dbReference type="Pfam" id="PF13505"/>
    </source>
</evidence>
<dbReference type="Gene3D" id="2.40.160.20">
    <property type="match status" value="1"/>
</dbReference>
<organism evidence="4 7">
    <name type="scientific">Photobacterium angustum</name>
    <dbReference type="NCBI Taxonomy" id="661"/>
    <lineage>
        <taxon>Bacteria</taxon>
        <taxon>Pseudomonadati</taxon>
        <taxon>Pseudomonadota</taxon>
        <taxon>Gammaproteobacteria</taxon>
        <taxon>Vibrionales</taxon>
        <taxon>Vibrionaceae</taxon>
        <taxon>Photobacterium</taxon>
    </lineage>
</organism>
<evidence type="ECO:0000313" key="5">
    <source>
        <dbReference type="EMBL" id="PSX10386.1"/>
    </source>
</evidence>
<dbReference type="Proteomes" id="UP000241440">
    <property type="component" value="Unassembled WGS sequence"/>
</dbReference>
<evidence type="ECO:0000256" key="1">
    <source>
        <dbReference type="ARBA" id="ARBA00022729"/>
    </source>
</evidence>
<keyword evidence="1 2" id="KW-0732">Signal</keyword>
<feature type="domain" description="Outer membrane protein beta-barrel" evidence="3">
    <location>
        <begin position="7"/>
        <end position="179"/>
    </location>
</feature>
<evidence type="ECO:0000313" key="6">
    <source>
        <dbReference type="Proteomes" id="UP000240989"/>
    </source>
</evidence>
<evidence type="ECO:0000313" key="4">
    <source>
        <dbReference type="EMBL" id="PSX07881.1"/>
    </source>
</evidence>
<sequence length="179" mass="19896">MQLKTVFILLSLTLLSQTAVANENIIGGSIGYGTQDFNLKYDANDGDTVAFDIYYRHMLSDYMGVEAGYTRSYDGIFSDFTSLLSSADVSSYGGPRLSLYGQYPLSHGNALYAKVGVAYHDVDYKMNNVKHNESKVGADLQVGWEKRFHNGMGINVGYQFADSSILTMNNFYVGTSYRF</sequence>
<feature type="chain" id="PRO_5007398120" evidence="2">
    <location>
        <begin position="22"/>
        <end position="179"/>
    </location>
</feature>
<dbReference type="EMBL" id="PYOY01000003">
    <property type="protein sequence ID" value="PSX07881.1"/>
    <property type="molecule type" value="Genomic_DNA"/>
</dbReference>
<dbReference type="InterPro" id="IPR011250">
    <property type="entry name" value="OMP/PagP_B-barrel"/>
</dbReference>
<name>A0A0D8R9D8_PHOAN</name>
<dbReference type="EMBL" id="PYOU01000007">
    <property type="protein sequence ID" value="PSX10386.1"/>
    <property type="molecule type" value="Genomic_DNA"/>
</dbReference>
<keyword evidence="6" id="KW-1185">Reference proteome</keyword>
<dbReference type="InterPro" id="IPR027385">
    <property type="entry name" value="Beta-barrel_OMP"/>
</dbReference>
<dbReference type="SUPFAM" id="SSF56925">
    <property type="entry name" value="OMPA-like"/>
    <property type="match status" value="1"/>
</dbReference>
<evidence type="ECO:0000256" key="2">
    <source>
        <dbReference type="SAM" id="SignalP"/>
    </source>
</evidence>
<reference evidence="6 7" key="1">
    <citation type="submission" date="2018-01" db="EMBL/GenBank/DDBJ databases">
        <title>Whole genome sequencing of Histamine producing bacteria.</title>
        <authorList>
            <person name="Butler K."/>
        </authorList>
    </citation>
    <scope>NUCLEOTIDE SEQUENCE [LARGE SCALE GENOMIC DNA]</scope>
    <source>
        <strain evidence="4 7">A2-1</strain>
        <strain evidence="5 6">A6-1</strain>
    </source>
</reference>
<feature type="signal peptide" evidence="2">
    <location>
        <begin position="1"/>
        <end position="21"/>
    </location>
</feature>
<evidence type="ECO:0000313" key="7">
    <source>
        <dbReference type="Proteomes" id="UP000241440"/>
    </source>
</evidence>
<dbReference type="GeneID" id="61230272"/>